<dbReference type="OrthoDB" id="4960857at2759"/>
<protein>
    <submittedName>
        <fullName evidence="2">Uncharacterized protein</fullName>
    </submittedName>
</protein>
<accession>A0A7S9PWW2</accession>
<feature type="region of interest" description="Disordered" evidence="1">
    <location>
        <begin position="1"/>
        <end position="20"/>
    </location>
</feature>
<name>A0A7S9PWW2_EPIFF</name>
<organism evidence="2 3">
    <name type="scientific">Epichloe festucae (strain Fl1)</name>
    <dbReference type="NCBI Taxonomy" id="877507"/>
    <lineage>
        <taxon>Eukaryota</taxon>
        <taxon>Fungi</taxon>
        <taxon>Dikarya</taxon>
        <taxon>Ascomycota</taxon>
        <taxon>Pezizomycotina</taxon>
        <taxon>Sordariomycetes</taxon>
        <taxon>Hypocreomycetidae</taxon>
        <taxon>Hypocreales</taxon>
        <taxon>Clavicipitaceae</taxon>
        <taxon>Epichloe</taxon>
    </lineage>
</organism>
<dbReference type="AlphaFoldDB" id="A0A7S9PWW2"/>
<gene>
    <name evidence="2" type="ORF">C2857_000483</name>
</gene>
<dbReference type="Proteomes" id="UP000594364">
    <property type="component" value="Chromosome 5"/>
</dbReference>
<sequence length="284" mass="32582">MEGDTQSNVGTESPEPTLDKRPDIRCFAHLAITDGTILKKLLYEANLDGGTFFTYRVTGTAVDGLLRTTLPDLDFERVDVWFHVWDIEFRLAAFVEWAKLRKVVLGLLRERLSVTTDGLEMARVQALTGRLWEEISAIYKEIAARMVYLTAEQLVYFKEIWFRLDIWWMERTGVETDRVRLGNVLMMDLGNTSVVVTDAPFLQCVPVDELVRIGFRSSLVLNGLEERHLNRGIGLSLGVLGVVCFQEGHLSSRQNLLIDYRPEFKMLMSHAVNAKMQRDWRLIL</sequence>
<evidence type="ECO:0000313" key="3">
    <source>
        <dbReference type="Proteomes" id="UP000594364"/>
    </source>
</evidence>
<keyword evidence="3" id="KW-1185">Reference proteome</keyword>
<reference evidence="2 3" key="1">
    <citation type="journal article" date="2018" name="PLoS Genet.">
        <title>Repeat elements organise 3D genome structure and mediate transcription in the filamentous fungus Epichloe festucae.</title>
        <authorList>
            <person name="Winter D.J."/>
            <person name="Ganley A.R.D."/>
            <person name="Young C.A."/>
            <person name="Liachko I."/>
            <person name="Schardl C.L."/>
            <person name="Dupont P.Y."/>
            <person name="Berry D."/>
            <person name="Ram A."/>
            <person name="Scott B."/>
            <person name="Cox M.P."/>
        </authorList>
    </citation>
    <scope>NUCLEOTIDE SEQUENCE [LARGE SCALE GENOMIC DNA]</scope>
    <source>
        <strain evidence="2 3">Fl1</strain>
    </source>
</reference>
<dbReference type="EMBL" id="CP031389">
    <property type="protein sequence ID" value="QPH09594.1"/>
    <property type="molecule type" value="Genomic_DNA"/>
</dbReference>
<feature type="compositionally biased region" description="Polar residues" evidence="1">
    <location>
        <begin position="1"/>
        <end position="11"/>
    </location>
</feature>
<proteinExistence type="predicted"/>
<evidence type="ECO:0000313" key="2">
    <source>
        <dbReference type="EMBL" id="QPH09594.1"/>
    </source>
</evidence>
<evidence type="ECO:0000256" key="1">
    <source>
        <dbReference type="SAM" id="MobiDB-lite"/>
    </source>
</evidence>